<dbReference type="Gene3D" id="3.90.380.10">
    <property type="entry name" value="Naphthalene 1,2-dioxygenase Alpha Subunit, Chain A, domain 1"/>
    <property type="match status" value="2"/>
</dbReference>
<dbReference type="GO" id="GO:0051213">
    <property type="term" value="F:dioxygenase activity"/>
    <property type="evidence" value="ECO:0007669"/>
    <property type="project" value="UniProtKB-KW"/>
</dbReference>
<dbReference type="AlphaFoldDB" id="A0A6M2BNZ4"/>
<evidence type="ECO:0000256" key="5">
    <source>
        <dbReference type="ARBA" id="ARBA00023004"/>
    </source>
</evidence>
<gene>
    <name evidence="8" type="ORF">G7Y85_06090</name>
</gene>
<evidence type="ECO:0000313" key="8">
    <source>
        <dbReference type="EMBL" id="NGY04326.1"/>
    </source>
</evidence>
<evidence type="ECO:0000256" key="6">
    <source>
        <dbReference type="ARBA" id="ARBA00023014"/>
    </source>
</evidence>
<evidence type="ECO:0000259" key="7">
    <source>
        <dbReference type="PROSITE" id="PS51296"/>
    </source>
</evidence>
<dbReference type="Pfam" id="PF00355">
    <property type="entry name" value="Rieske"/>
    <property type="match status" value="1"/>
</dbReference>
<dbReference type="PANTHER" id="PTHR43756">
    <property type="entry name" value="CHOLINE MONOOXYGENASE, CHLOROPLASTIC"/>
    <property type="match status" value="1"/>
</dbReference>
<evidence type="ECO:0000256" key="1">
    <source>
        <dbReference type="ARBA" id="ARBA00001962"/>
    </source>
</evidence>
<organism evidence="8 9">
    <name type="scientific">Solimonas terrae</name>
    <dbReference type="NCBI Taxonomy" id="1396819"/>
    <lineage>
        <taxon>Bacteria</taxon>
        <taxon>Pseudomonadati</taxon>
        <taxon>Pseudomonadota</taxon>
        <taxon>Gammaproteobacteria</taxon>
        <taxon>Nevskiales</taxon>
        <taxon>Nevskiaceae</taxon>
        <taxon>Solimonas</taxon>
    </lineage>
</organism>
<evidence type="ECO:0000313" key="9">
    <source>
        <dbReference type="Proteomes" id="UP000472676"/>
    </source>
</evidence>
<keyword evidence="2" id="KW-0001">2Fe-2S</keyword>
<dbReference type="InterPro" id="IPR015879">
    <property type="entry name" value="Ring_hydroxy_dOase_asu_C_dom"/>
</dbReference>
<dbReference type="Pfam" id="PF00848">
    <property type="entry name" value="Ring_hydroxyl_A"/>
    <property type="match status" value="1"/>
</dbReference>
<comment type="cofactor">
    <cofactor evidence="1">
        <name>Fe cation</name>
        <dbReference type="ChEBI" id="CHEBI:24875"/>
    </cofactor>
</comment>
<keyword evidence="6" id="KW-0411">Iron-sulfur</keyword>
<evidence type="ECO:0000256" key="4">
    <source>
        <dbReference type="ARBA" id="ARBA00023002"/>
    </source>
</evidence>
<proteinExistence type="predicted"/>
<dbReference type="PROSITE" id="PS51296">
    <property type="entry name" value="RIESKE"/>
    <property type="match status" value="1"/>
</dbReference>
<dbReference type="InterPro" id="IPR036922">
    <property type="entry name" value="Rieske_2Fe-2S_sf"/>
</dbReference>
<comment type="caution">
    <text evidence="8">The sequence shown here is derived from an EMBL/GenBank/DDBJ whole genome shotgun (WGS) entry which is preliminary data.</text>
</comment>
<evidence type="ECO:0000256" key="3">
    <source>
        <dbReference type="ARBA" id="ARBA00022723"/>
    </source>
</evidence>
<dbReference type="SUPFAM" id="SSF55961">
    <property type="entry name" value="Bet v1-like"/>
    <property type="match status" value="1"/>
</dbReference>
<dbReference type="Proteomes" id="UP000472676">
    <property type="component" value="Unassembled WGS sequence"/>
</dbReference>
<dbReference type="RefSeq" id="WP_166253489.1">
    <property type="nucleotide sequence ID" value="NZ_JAAMOW010000003.1"/>
</dbReference>
<dbReference type="CDD" id="cd03469">
    <property type="entry name" value="Rieske_RO_Alpha_N"/>
    <property type="match status" value="1"/>
</dbReference>
<name>A0A6M2BNZ4_9GAMM</name>
<keyword evidence="3" id="KW-0479">Metal-binding</keyword>
<dbReference type="EMBL" id="JAAMOW010000003">
    <property type="protein sequence ID" value="NGY04326.1"/>
    <property type="molecule type" value="Genomic_DNA"/>
</dbReference>
<keyword evidence="8" id="KW-0223">Dioxygenase</keyword>
<dbReference type="Gene3D" id="2.102.10.10">
    <property type="entry name" value="Rieske [2Fe-2S] iron-sulphur domain"/>
    <property type="match status" value="1"/>
</dbReference>
<keyword evidence="5" id="KW-0408">Iron</keyword>
<protein>
    <submittedName>
        <fullName evidence="8">Aromatic ring-hydroxylating dioxygenase subunit alpha</fullName>
    </submittedName>
</protein>
<feature type="domain" description="Rieske" evidence="7">
    <location>
        <begin position="56"/>
        <end position="165"/>
    </location>
</feature>
<keyword evidence="9" id="KW-1185">Reference proteome</keyword>
<dbReference type="PRINTS" id="PR00090">
    <property type="entry name" value="RNGDIOXGNASE"/>
</dbReference>
<reference evidence="8 9" key="1">
    <citation type="journal article" date="2014" name="Int. J. Syst. Evol. Microbiol.">
        <title>Solimonas terrae sp. nov., isolated from soil.</title>
        <authorList>
            <person name="Kim S.J."/>
            <person name="Moon J.Y."/>
            <person name="Weon H.Y."/>
            <person name="Ahn J.H."/>
            <person name="Chen W.M."/>
            <person name="Kwon S.W."/>
        </authorList>
    </citation>
    <scope>NUCLEOTIDE SEQUENCE [LARGE SCALE GENOMIC DNA]</scope>
    <source>
        <strain evidence="8 9">KIS83-12</strain>
    </source>
</reference>
<sequence>MSESQQASDGQYEAALHLTRPEMAHIEPCTTYVDARTYLDDAVFKHEQTVLFTQLPVPVAVSQDLPRPGSYLGVEVAGVPVILTRPKDGTVKAFLNACMHRGTRLLEKGECGAALKLSCPYHAWTYNLQGKLIGVPREEIFDKLDKTRYQLSELPCFEGGGLIWVSLDRSARVDAEAVGAELIGDFEAIGLPAMRIFKTQDYDLQANWKLISDAFLEGYHVTRLHAKTLARFFVDAPQMIERIGRHLRQTSGSRRGFSGADVSRSWNELRKAVVYAYIAFPNVIVVTSPVYVSVVILTPLATGRTLARYVMLVDDAEPTPQLQGVYERSFKLMADAFGDEDFRAAELSQEGLRSGALKTLTLGGMEQGVRHFHDVIEECSGVPTAA</sequence>
<dbReference type="InterPro" id="IPR001663">
    <property type="entry name" value="Rng_hydr_dOase-A"/>
</dbReference>
<dbReference type="GO" id="GO:0051537">
    <property type="term" value="F:2 iron, 2 sulfur cluster binding"/>
    <property type="evidence" value="ECO:0007669"/>
    <property type="project" value="UniProtKB-KW"/>
</dbReference>
<dbReference type="GO" id="GO:0005506">
    <property type="term" value="F:iron ion binding"/>
    <property type="evidence" value="ECO:0007669"/>
    <property type="project" value="InterPro"/>
</dbReference>
<accession>A0A6M2BNZ4</accession>
<dbReference type="PANTHER" id="PTHR43756:SF5">
    <property type="entry name" value="CHOLINE MONOOXYGENASE, CHLOROPLASTIC"/>
    <property type="match status" value="1"/>
</dbReference>
<evidence type="ECO:0000256" key="2">
    <source>
        <dbReference type="ARBA" id="ARBA00022714"/>
    </source>
</evidence>
<dbReference type="SUPFAM" id="SSF50022">
    <property type="entry name" value="ISP domain"/>
    <property type="match status" value="1"/>
</dbReference>
<dbReference type="InterPro" id="IPR017941">
    <property type="entry name" value="Rieske_2Fe-2S"/>
</dbReference>
<keyword evidence="4" id="KW-0560">Oxidoreductase</keyword>